<evidence type="ECO:0000256" key="1">
    <source>
        <dbReference type="SAM" id="Phobius"/>
    </source>
</evidence>
<dbReference type="InterPro" id="IPR012373">
    <property type="entry name" value="Ferrdict_sens_TM"/>
</dbReference>
<feature type="domain" description="Protein FecR C-terminal" evidence="3">
    <location>
        <begin position="318"/>
        <end position="384"/>
    </location>
</feature>
<name>A0ABS1R9Z4_9SPHI</name>
<protein>
    <submittedName>
        <fullName evidence="4">FecR domain-containing protein</fullName>
    </submittedName>
</protein>
<keyword evidence="1" id="KW-1133">Transmembrane helix</keyword>
<evidence type="ECO:0000313" key="5">
    <source>
        <dbReference type="Proteomes" id="UP000625283"/>
    </source>
</evidence>
<keyword evidence="1" id="KW-0812">Transmembrane</keyword>
<keyword evidence="1" id="KW-0472">Membrane</keyword>
<dbReference type="InterPro" id="IPR032508">
    <property type="entry name" value="FecR_C"/>
</dbReference>
<evidence type="ECO:0000259" key="3">
    <source>
        <dbReference type="Pfam" id="PF16344"/>
    </source>
</evidence>
<evidence type="ECO:0000313" key="4">
    <source>
        <dbReference type="EMBL" id="MBL1410827.1"/>
    </source>
</evidence>
<reference evidence="4 5" key="1">
    <citation type="submission" date="2021-01" db="EMBL/GenBank/DDBJ databases">
        <title>C459-1 draft genome sequence.</title>
        <authorList>
            <person name="Zhang X.-F."/>
        </authorList>
    </citation>
    <scope>NUCLEOTIDE SEQUENCE [LARGE SCALE GENOMIC DNA]</scope>
    <source>
        <strain evidence="5">C459-1</strain>
    </source>
</reference>
<evidence type="ECO:0000259" key="2">
    <source>
        <dbReference type="Pfam" id="PF04773"/>
    </source>
</evidence>
<dbReference type="Gene3D" id="3.55.50.30">
    <property type="match status" value="1"/>
</dbReference>
<comment type="caution">
    <text evidence="4">The sequence shown here is derived from an EMBL/GenBank/DDBJ whole genome shotgun (WGS) entry which is preliminary data.</text>
</comment>
<dbReference type="InterPro" id="IPR006860">
    <property type="entry name" value="FecR"/>
</dbReference>
<keyword evidence="5" id="KW-1185">Reference proteome</keyword>
<feature type="domain" description="FecR protein" evidence="2">
    <location>
        <begin position="184"/>
        <end position="276"/>
    </location>
</feature>
<feature type="transmembrane region" description="Helical" evidence="1">
    <location>
        <begin position="91"/>
        <end position="113"/>
    </location>
</feature>
<dbReference type="Gene3D" id="2.60.120.1440">
    <property type="match status" value="1"/>
</dbReference>
<dbReference type="RefSeq" id="WP_202104525.1">
    <property type="nucleotide sequence ID" value="NZ_JAERTY010000011.1"/>
</dbReference>
<dbReference type="PANTHER" id="PTHR30273:SF2">
    <property type="entry name" value="PROTEIN FECR"/>
    <property type="match status" value="1"/>
</dbReference>
<dbReference type="EMBL" id="JAERTY010000011">
    <property type="protein sequence ID" value="MBL1410827.1"/>
    <property type="molecule type" value="Genomic_DNA"/>
</dbReference>
<dbReference type="Proteomes" id="UP000625283">
    <property type="component" value="Unassembled WGS sequence"/>
</dbReference>
<gene>
    <name evidence="4" type="ORF">JKG61_18870</name>
</gene>
<accession>A0ABS1R9Z4</accession>
<proteinExistence type="predicted"/>
<organism evidence="4 5">
    <name type="scientific">Sphingobacterium faecale</name>
    <dbReference type="NCBI Taxonomy" id="2803775"/>
    <lineage>
        <taxon>Bacteria</taxon>
        <taxon>Pseudomonadati</taxon>
        <taxon>Bacteroidota</taxon>
        <taxon>Sphingobacteriia</taxon>
        <taxon>Sphingobacteriales</taxon>
        <taxon>Sphingobacteriaceae</taxon>
        <taxon>Sphingobacterium</taxon>
    </lineage>
</organism>
<dbReference type="Pfam" id="PF04773">
    <property type="entry name" value="FecR"/>
    <property type="match status" value="1"/>
</dbReference>
<sequence length="387" mass="43074">MERTEKEIEQMYLRFLEGECNANELQELLDYLETHGTGSPLTEAIGRALLSSDQASVKTQARAAKIVKETDAYLETVLFAPNQTARVRRLWMARVSAVAVMLLLVGMGFWYVLYKGNENGHVEEVSVAADVLPGTRKASLVLSDGSSYELDTLEGGIKTTDNQIYYGSGAAVTARLADLQATVYAPRGGEYKVDLADGSEVWLNADSKLTYPLSFSGNTRLVEVEGEAYFNVHYDAARPFIVRSKGQEVKVLGTTFVVHSYPAEEVQTTLVSGRVEVHVDGQSKVTLLPGQQLAVDKGRKELREVNIEAYTGWKNGLFIFHDIPLATVLPQLARWYDIEVPTQGIPEVKVFGEIDRNTKLSEVVHLLETATDVRFKIEERRLVIKRK</sequence>
<dbReference type="Pfam" id="PF16344">
    <property type="entry name" value="FecR_C"/>
    <property type="match status" value="1"/>
</dbReference>
<dbReference type="PANTHER" id="PTHR30273">
    <property type="entry name" value="PERIPLASMIC SIGNAL SENSOR AND SIGMA FACTOR ACTIVATOR FECR-RELATED"/>
    <property type="match status" value="1"/>
</dbReference>